<evidence type="ECO:0000256" key="1">
    <source>
        <dbReference type="ARBA" id="ARBA00022741"/>
    </source>
</evidence>
<reference evidence="9 10" key="1">
    <citation type="journal article" date="2012" name="Nature">
        <title>Repeated polyploidization of Gossypium genomes and the evolution of spinnable cotton fibres.</title>
        <authorList>
            <person name="Paterson A.H."/>
            <person name="Wendel J.F."/>
            <person name="Gundlach H."/>
            <person name="Guo H."/>
            <person name="Jenkins J."/>
            <person name="Jin D."/>
            <person name="Llewellyn D."/>
            <person name="Showmaker K.C."/>
            <person name="Shu S."/>
            <person name="Udall J."/>
            <person name="Yoo M.J."/>
            <person name="Byers R."/>
            <person name="Chen W."/>
            <person name="Doron-Faigenboim A."/>
            <person name="Duke M.V."/>
            <person name="Gong L."/>
            <person name="Grimwood J."/>
            <person name="Grover C."/>
            <person name="Grupp K."/>
            <person name="Hu G."/>
            <person name="Lee T.H."/>
            <person name="Li J."/>
            <person name="Lin L."/>
            <person name="Liu T."/>
            <person name="Marler B.S."/>
            <person name="Page J.T."/>
            <person name="Roberts A.W."/>
            <person name="Romanel E."/>
            <person name="Sanders W.S."/>
            <person name="Szadkowski E."/>
            <person name="Tan X."/>
            <person name="Tang H."/>
            <person name="Xu C."/>
            <person name="Wang J."/>
            <person name="Wang Z."/>
            <person name="Zhang D."/>
            <person name="Zhang L."/>
            <person name="Ashrafi H."/>
            <person name="Bedon F."/>
            <person name="Bowers J.E."/>
            <person name="Brubaker C.L."/>
            <person name="Chee P.W."/>
            <person name="Das S."/>
            <person name="Gingle A.R."/>
            <person name="Haigler C.H."/>
            <person name="Harker D."/>
            <person name="Hoffmann L.V."/>
            <person name="Hovav R."/>
            <person name="Jones D.C."/>
            <person name="Lemke C."/>
            <person name="Mansoor S."/>
            <person name="ur Rahman M."/>
            <person name="Rainville L.N."/>
            <person name="Rambani A."/>
            <person name="Reddy U.K."/>
            <person name="Rong J.K."/>
            <person name="Saranga Y."/>
            <person name="Scheffler B.E."/>
            <person name="Scheffler J.A."/>
            <person name="Stelly D.M."/>
            <person name="Triplett B.A."/>
            <person name="Van Deynze A."/>
            <person name="Vaslin M.F."/>
            <person name="Waghmare V.N."/>
            <person name="Walford S.A."/>
            <person name="Wright R.J."/>
            <person name="Zaki E.A."/>
            <person name="Zhang T."/>
            <person name="Dennis E.S."/>
            <person name="Mayer K.F."/>
            <person name="Peterson D.G."/>
            <person name="Rokhsar D.S."/>
            <person name="Wang X."/>
            <person name="Schmutz J."/>
        </authorList>
    </citation>
    <scope>NUCLEOTIDE SEQUENCE [LARGE SCALE GENOMIC DNA]</scope>
</reference>
<dbReference type="Gene3D" id="3.40.50.300">
    <property type="entry name" value="P-loop containing nucleotide triphosphate hydrolases"/>
    <property type="match status" value="3"/>
</dbReference>
<dbReference type="CDD" id="cd18787">
    <property type="entry name" value="SF2_C_DEAD"/>
    <property type="match status" value="1"/>
</dbReference>
<keyword evidence="1" id="KW-0547">Nucleotide-binding</keyword>
<dbReference type="PANTHER" id="PTHR47959:SF24">
    <property type="entry name" value="ATP-DEPENDENT RNA HELICASE"/>
    <property type="match status" value="1"/>
</dbReference>
<keyword evidence="4" id="KW-0067">ATP-binding</keyword>
<evidence type="ECO:0000313" key="9">
    <source>
        <dbReference type="EMBL" id="KJB39747.1"/>
    </source>
</evidence>
<sequence>MAKSIIEEIKTFKVLALCEELVEACDEISWRTPTKIQADAMPHGLGDLCGFLTAAFTLPILHALLECHSKQGYKCAPVFFALVLSQTRSAIKQLVGGVDLMQQQIALGKQPHIIVGTPGRLMDHLTNTKGFSLSMLKYLADKLLNEDFEKALHDILYVKKLQRACLTNPVKIEAEQKYSTVDTLKQHFRFVAAKNKDCFHVYILIQMSGCTSMDRNVKAVFISGQMTQANRLETLNKFKSGQYNVLVCTDVAGRGLDIPSVDMVVNYDIPTNPKVHIHQVGRTARAGRSGLAISLVNQYELEEEVMQYYEEVADSRRKAQTKLKEMRGTRRRRGRDDSDDVGRYLTSKG</sequence>
<dbReference type="eggNOG" id="KOG0330">
    <property type="taxonomic scope" value="Eukaryota"/>
</dbReference>
<accession>A0A0D2P1Z3</accession>
<dbReference type="PROSITE" id="PS51194">
    <property type="entry name" value="HELICASE_CTER"/>
    <property type="match status" value="1"/>
</dbReference>
<evidence type="ECO:0000259" key="7">
    <source>
        <dbReference type="PROSITE" id="PS51194"/>
    </source>
</evidence>
<evidence type="ECO:0000256" key="4">
    <source>
        <dbReference type="ARBA" id="ARBA00022840"/>
    </source>
</evidence>
<feature type="domain" description="DEAD-box RNA helicase Q" evidence="8">
    <location>
        <begin position="10"/>
        <end position="38"/>
    </location>
</feature>
<evidence type="ECO:0000256" key="6">
    <source>
        <dbReference type="SAM" id="MobiDB-lite"/>
    </source>
</evidence>
<dbReference type="EMBL" id="CM001746">
    <property type="protein sequence ID" value="KJB39747.1"/>
    <property type="molecule type" value="Genomic_DNA"/>
</dbReference>
<proteinExistence type="predicted"/>
<evidence type="ECO:0000259" key="8">
    <source>
        <dbReference type="PROSITE" id="PS51195"/>
    </source>
</evidence>
<dbReference type="Pfam" id="PF00270">
    <property type="entry name" value="DEAD"/>
    <property type="match status" value="1"/>
</dbReference>
<keyword evidence="2" id="KW-0378">Hydrolase</keyword>
<keyword evidence="3" id="KW-0347">Helicase</keyword>
<dbReference type="OMA" id="QHFRFVA"/>
<dbReference type="GO" id="GO:0003676">
    <property type="term" value="F:nucleic acid binding"/>
    <property type="evidence" value="ECO:0007669"/>
    <property type="project" value="InterPro"/>
</dbReference>
<dbReference type="InterPro" id="IPR050079">
    <property type="entry name" value="DEAD_box_RNA_helicase"/>
</dbReference>
<dbReference type="GO" id="GO:0003724">
    <property type="term" value="F:RNA helicase activity"/>
    <property type="evidence" value="ECO:0007669"/>
    <property type="project" value="InterPro"/>
</dbReference>
<feature type="short sequence motif" description="Q motif" evidence="5">
    <location>
        <begin position="10"/>
        <end position="38"/>
    </location>
</feature>
<dbReference type="Gramene" id="KJB39747">
    <property type="protein sequence ID" value="KJB39747"/>
    <property type="gene ID" value="B456_007G029000"/>
</dbReference>
<dbReference type="InterPro" id="IPR014001">
    <property type="entry name" value="Helicase_ATP-bd"/>
</dbReference>
<evidence type="ECO:0000313" key="10">
    <source>
        <dbReference type="Proteomes" id="UP000032304"/>
    </source>
</evidence>
<evidence type="ECO:0000256" key="3">
    <source>
        <dbReference type="ARBA" id="ARBA00022806"/>
    </source>
</evidence>
<protein>
    <recommendedName>
        <fullName evidence="11">Helicase C-terminal domain-containing protein</fullName>
    </recommendedName>
</protein>
<dbReference type="GO" id="GO:0005829">
    <property type="term" value="C:cytosol"/>
    <property type="evidence" value="ECO:0007669"/>
    <property type="project" value="TreeGrafter"/>
</dbReference>
<name>A0A0D2P1Z3_GOSRA</name>
<evidence type="ECO:0000256" key="2">
    <source>
        <dbReference type="ARBA" id="ARBA00022801"/>
    </source>
</evidence>
<dbReference type="Proteomes" id="UP000032304">
    <property type="component" value="Chromosome 7"/>
</dbReference>
<dbReference type="SUPFAM" id="SSF52540">
    <property type="entry name" value="P-loop containing nucleoside triphosphate hydrolases"/>
    <property type="match status" value="1"/>
</dbReference>
<gene>
    <name evidence="9" type="ORF">B456_007G029000</name>
</gene>
<dbReference type="InterPro" id="IPR027417">
    <property type="entry name" value="P-loop_NTPase"/>
</dbReference>
<dbReference type="GO" id="GO:0005524">
    <property type="term" value="F:ATP binding"/>
    <property type="evidence" value="ECO:0007669"/>
    <property type="project" value="UniProtKB-KW"/>
</dbReference>
<dbReference type="InterPro" id="IPR011545">
    <property type="entry name" value="DEAD/DEAH_box_helicase_dom"/>
</dbReference>
<organism evidence="9 10">
    <name type="scientific">Gossypium raimondii</name>
    <name type="common">Peruvian cotton</name>
    <name type="synonym">Gossypium klotzschianum subsp. raimondii</name>
    <dbReference type="NCBI Taxonomy" id="29730"/>
    <lineage>
        <taxon>Eukaryota</taxon>
        <taxon>Viridiplantae</taxon>
        <taxon>Streptophyta</taxon>
        <taxon>Embryophyta</taxon>
        <taxon>Tracheophyta</taxon>
        <taxon>Spermatophyta</taxon>
        <taxon>Magnoliopsida</taxon>
        <taxon>eudicotyledons</taxon>
        <taxon>Gunneridae</taxon>
        <taxon>Pentapetalae</taxon>
        <taxon>rosids</taxon>
        <taxon>malvids</taxon>
        <taxon>Malvales</taxon>
        <taxon>Malvaceae</taxon>
        <taxon>Malvoideae</taxon>
        <taxon>Gossypium</taxon>
    </lineage>
</organism>
<feature type="region of interest" description="Disordered" evidence="6">
    <location>
        <begin position="317"/>
        <end position="349"/>
    </location>
</feature>
<feature type="domain" description="Helicase C-terminal" evidence="7">
    <location>
        <begin position="173"/>
        <end position="329"/>
    </location>
</feature>
<dbReference type="SMART" id="SM00487">
    <property type="entry name" value="DEXDc"/>
    <property type="match status" value="1"/>
</dbReference>
<dbReference type="Pfam" id="PF00271">
    <property type="entry name" value="Helicase_C"/>
    <property type="match status" value="1"/>
</dbReference>
<evidence type="ECO:0000256" key="5">
    <source>
        <dbReference type="PROSITE-ProRule" id="PRU00552"/>
    </source>
</evidence>
<dbReference type="GO" id="GO:0016787">
    <property type="term" value="F:hydrolase activity"/>
    <property type="evidence" value="ECO:0007669"/>
    <property type="project" value="UniProtKB-KW"/>
</dbReference>
<keyword evidence="10" id="KW-1185">Reference proteome</keyword>
<dbReference type="AlphaFoldDB" id="A0A0D2P1Z3"/>
<dbReference type="PANTHER" id="PTHR47959">
    <property type="entry name" value="ATP-DEPENDENT RNA HELICASE RHLE-RELATED"/>
    <property type="match status" value="1"/>
</dbReference>
<dbReference type="InterPro" id="IPR001650">
    <property type="entry name" value="Helicase_C-like"/>
</dbReference>
<feature type="compositionally biased region" description="Basic and acidic residues" evidence="6">
    <location>
        <begin position="317"/>
        <end position="342"/>
    </location>
</feature>
<dbReference type="InterPro" id="IPR014014">
    <property type="entry name" value="RNA_helicase_DEAD_Q_motif"/>
</dbReference>
<dbReference type="SMART" id="SM00490">
    <property type="entry name" value="HELICc"/>
    <property type="match status" value="1"/>
</dbReference>
<evidence type="ECO:0008006" key="11">
    <source>
        <dbReference type="Google" id="ProtNLM"/>
    </source>
</evidence>
<dbReference type="STRING" id="29730.A0A0D2P1Z3"/>
<dbReference type="PROSITE" id="PS51195">
    <property type="entry name" value="Q_MOTIF"/>
    <property type="match status" value="1"/>
</dbReference>